<feature type="region of interest" description="Disordered" evidence="11">
    <location>
        <begin position="237"/>
        <end position="298"/>
    </location>
</feature>
<dbReference type="GO" id="GO:1990429">
    <property type="term" value="C:peroxisomal importomer complex"/>
    <property type="evidence" value="ECO:0007669"/>
    <property type="project" value="TreeGrafter"/>
</dbReference>
<proteinExistence type="inferred from homology"/>
<protein>
    <recommendedName>
        <fullName evidence="7 10">Peroxisomal membrane protein PEX14</fullName>
    </recommendedName>
    <alternativeName>
        <fullName evidence="8 10">Peroxin-14</fullName>
    </alternativeName>
</protein>
<feature type="compositionally biased region" description="Low complexity" evidence="11">
    <location>
        <begin position="266"/>
        <end position="298"/>
    </location>
</feature>
<keyword evidence="4" id="KW-0811">Translocation</keyword>
<evidence type="ECO:0000313" key="13">
    <source>
        <dbReference type="EMBL" id="ORZ39483.1"/>
    </source>
</evidence>
<dbReference type="EMBL" id="MCFL01000005">
    <property type="protein sequence ID" value="ORZ39483.1"/>
    <property type="molecule type" value="Genomic_DNA"/>
</dbReference>
<dbReference type="PANTHER" id="PTHR23058:SF0">
    <property type="entry name" value="PEROXISOMAL MEMBRANE PROTEIN PEX14"/>
    <property type="match status" value="1"/>
</dbReference>
<dbReference type="InterPro" id="IPR025655">
    <property type="entry name" value="PEX14"/>
</dbReference>
<keyword evidence="14" id="KW-1185">Reference proteome</keyword>
<evidence type="ECO:0000256" key="10">
    <source>
        <dbReference type="RuleBase" id="RU367032"/>
    </source>
</evidence>
<evidence type="ECO:0000256" key="6">
    <source>
        <dbReference type="ARBA" id="ARBA00023140"/>
    </source>
</evidence>
<evidence type="ECO:0000256" key="2">
    <source>
        <dbReference type="ARBA" id="ARBA00022448"/>
    </source>
</evidence>
<dbReference type="GO" id="GO:0016560">
    <property type="term" value="P:protein import into peroxisome matrix, docking"/>
    <property type="evidence" value="ECO:0007669"/>
    <property type="project" value="UniProtKB-UniRule"/>
</dbReference>
<keyword evidence="3 10" id="KW-0653">Protein transport</keyword>
<reference evidence="13 14" key="1">
    <citation type="submission" date="2016-07" db="EMBL/GenBank/DDBJ databases">
        <title>Pervasive Adenine N6-methylation of Active Genes in Fungi.</title>
        <authorList>
            <consortium name="DOE Joint Genome Institute"/>
            <person name="Mondo S.J."/>
            <person name="Dannebaum R.O."/>
            <person name="Kuo R.C."/>
            <person name="Labutti K."/>
            <person name="Haridas S."/>
            <person name="Kuo A."/>
            <person name="Salamov A."/>
            <person name="Ahrendt S.R."/>
            <person name="Lipzen A."/>
            <person name="Sullivan W."/>
            <person name="Andreopoulos W.B."/>
            <person name="Clum A."/>
            <person name="Lindquist E."/>
            <person name="Daum C."/>
            <person name="Ramamoorthy G.K."/>
            <person name="Gryganskyi A."/>
            <person name="Culley D."/>
            <person name="Magnuson J.K."/>
            <person name="James T.Y."/>
            <person name="O'Malley M.A."/>
            <person name="Stajich J.E."/>
            <person name="Spatafora J.W."/>
            <person name="Visel A."/>
            <person name="Grigoriev I.V."/>
        </authorList>
    </citation>
    <scope>NUCLEOTIDE SEQUENCE [LARGE SCALE GENOMIC DNA]</scope>
    <source>
        <strain evidence="13 14">PL171</strain>
    </source>
</reference>
<evidence type="ECO:0000256" key="11">
    <source>
        <dbReference type="SAM" id="MobiDB-lite"/>
    </source>
</evidence>
<evidence type="ECO:0000256" key="8">
    <source>
        <dbReference type="ARBA" id="ARBA00029691"/>
    </source>
</evidence>
<dbReference type="Gene3D" id="1.10.10.10">
    <property type="entry name" value="Winged helix-like DNA-binding domain superfamily/Winged helix DNA-binding domain"/>
    <property type="match status" value="1"/>
</dbReference>
<accession>A0A1Y2I0I1</accession>
<dbReference type="GO" id="GO:0005102">
    <property type="term" value="F:signaling receptor binding"/>
    <property type="evidence" value="ECO:0007669"/>
    <property type="project" value="TreeGrafter"/>
</dbReference>
<evidence type="ECO:0000256" key="3">
    <source>
        <dbReference type="ARBA" id="ARBA00022927"/>
    </source>
</evidence>
<evidence type="ECO:0000256" key="9">
    <source>
        <dbReference type="ARBA" id="ARBA00046271"/>
    </source>
</evidence>
<evidence type="ECO:0000256" key="5">
    <source>
        <dbReference type="ARBA" id="ARBA00023136"/>
    </source>
</evidence>
<feature type="region of interest" description="Disordered" evidence="11">
    <location>
        <begin position="1"/>
        <end position="34"/>
    </location>
</feature>
<dbReference type="Pfam" id="PF04695">
    <property type="entry name" value="Pex14_N"/>
    <property type="match status" value="1"/>
</dbReference>
<evidence type="ECO:0000256" key="1">
    <source>
        <dbReference type="ARBA" id="ARBA00005443"/>
    </source>
</evidence>
<feature type="domain" description="Peroxisome membrane anchor protein Pex14p N-terminal" evidence="12">
    <location>
        <begin position="30"/>
        <end position="66"/>
    </location>
</feature>
<gene>
    <name evidence="13" type="ORF">BCR44DRAFT_1496418</name>
</gene>
<dbReference type="OrthoDB" id="441517at2759"/>
<dbReference type="GO" id="GO:0005778">
    <property type="term" value="C:peroxisomal membrane"/>
    <property type="evidence" value="ECO:0007669"/>
    <property type="project" value="UniProtKB-SubCell"/>
</dbReference>
<comment type="subcellular location">
    <subcellularLocation>
        <location evidence="9 10">Peroxisome membrane</location>
    </subcellularLocation>
</comment>
<evidence type="ECO:0000259" key="12">
    <source>
        <dbReference type="Pfam" id="PF04695"/>
    </source>
</evidence>
<evidence type="ECO:0000256" key="4">
    <source>
        <dbReference type="ARBA" id="ARBA00023010"/>
    </source>
</evidence>
<comment type="similarity">
    <text evidence="1 10">Belongs to the peroxin-14 family.</text>
</comment>
<dbReference type="AlphaFoldDB" id="A0A1Y2I0I1"/>
<dbReference type="STRING" id="765915.A0A1Y2I0I1"/>
<evidence type="ECO:0000256" key="7">
    <source>
        <dbReference type="ARBA" id="ARBA00029502"/>
    </source>
</evidence>
<comment type="caution">
    <text evidence="13">The sequence shown here is derived from an EMBL/GenBank/DDBJ whole genome shotgun (WGS) entry which is preliminary data.</text>
</comment>
<dbReference type="Proteomes" id="UP000193411">
    <property type="component" value="Unassembled WGS sequence"/>
</dbReference>
<dbReference type="InterPro" id="IPR036388">
    <property type="entry name" value="WH-like_DNA-bd_sf"/>
</dbReference>
<dbReference type="PANTHER" id="PTHR23058">
    <property type="entry name" value="PEROXISOMAL MEMBRANE PROTEIN PEX14"/>
    <property type="match status" value="1"/>
</dbReference>
<keyword evidence="6 10" id="KW-0576">Peroxisome</keyword>
<evidence type="ECO:0000313" key="14">
    <source>
        <dbReference type="Proteomes" id="UP000193411"/>
    </source>
</evidence>
<dbReference type="InterPro" id="IPR006785">
    <property type="entry name" value="Pex14_N"/>
</dbReference>
<keyword evidence="5 10" id="KW-0472">Membrane</keyword>
<sequence>MSSTAEPAKPAPAQASASPASPPRGNDGPAVRFLTDEKVKSAPMAKKIAFLESKGLTSQEIDVAVARASGGAAVAGAAVVAPPVPVPTYAPVAPVVPAPAPWTAKDVVVTAAAIALHTAATDAQKALADATSMVTERDAQLAAVVKDMAELRDQVPKMVDQARDAQLAALSDLQNEIRSLRMAVVASSATPNGPSAASDTAGQAAFTSSTAAVPRTLVATPPPSLAVGPPKIPDWQVKAAKKAKATVQATSPPMSSSGNGKADLDANASSSSASAASSTPSSPVKESSESSSPVSAAN</sequence>
<keyword evidence="2 10" id="KW-0813">Transport</keyword>
<name>A0A1Y2I0I1_9FUNG</name>
<organism evidence="13 14">
    <name type="scientific">Catenaria anguillulae PL171</name>
    <dbReference type="NCBI Taxonomy" id="765915"/>
    <lineage>
        <taxon>Eukaryota</taxon>
        <taxon>Fungi</taxon>
        <taxon>Fungi incertae sedis</taxon>
        <taxon>Blastocladiomycota</taxon>
        <taxon>Blastocladiomycetes</taxon>
        <taxon>Blastocladiales</taxon>
        <taxon>Catenariaceae</taxon>
        <taxon>Catenaria</taxon>
    </lineage>
</organism>
<feature type="compositionally biased region" description="Polar residues" evidence="11">
    <location>
        <begin position="247"/>
        <end position="259"/>
    </location>
</feature>
<comment type="function">
    <text evidence="10">Component of the PEX13-PEX14 docking complex, a translocon channel that specifically mediates the import of peroxisomal cargo proteins bound to PEX5 receptor. The PEX13-PEX14 docking complex forms a large import pore which can be opened to a diameter of about 9 nm. Mechanistically, PEX5 receptor along with cargo proteins associates with the PEX14 subunit of the PEX13-PEX14 docking complex in the cytosol, leading to the insertion of the receptor into the organelle membrane with the concomitant translocation of the cargo into the peroxisome matrix.</text>
</comment>
<feature type="compositionally biased region" description="Low complexity" evidence="11">
    <location>
        <begin position="7"/>
        <end position="19"/>
    </location>
</feature>